<name>A0A2S6GS26_9PSEU</name>
<dbReference type="EMBL" id="PTIX01000006">
    <property type="protein sequence ID" value="PPK67977.1"/>
    <property type="molecule type" value="Genomic_DNA"/>
</dbReference>
<protein>
    <submittedName>
        <fullName evidence="1">Uncharacterized protein</fullName>
    </submittedName>
</protein>
<accession>A0A2S6GS26</accession>
<dbReference type="Proteomes" id="UP000239203">
    <property type="component" value="Unassembled WGS sequence"/>
</dbReference>
<dbReference type="RefSeq" id="WP_146108027.1">
    <property type="nucleotide sequence ID" value="NZ_CP154825.1"/>
</dbReference>
<evidence type="ECO:0000313" key="1">
    <source>
        <dbReference type="EMBL" id="PPK67977.1"/>
    </source>
</evidence>
<gene>
    <name evidence="1" type="ORF">CLV40_106209</name>
</gene>
<evidence type="ECO:0000313" key="2">
    <source>
        <dbReference type="Proteomes" id="UP000239203"/>
    </source>
</evidence>
<dbReference type="OrthoDB" id="3619557at2"/>
<sequence length="148" mass="16579">MSYQGPRAGQFAVVRGVTHPCTYSPNDDRVILKTRQADNPDASLFTWHTSFGGWVAQLTSQDCDRVYAARTYGRWQGHRVAVDAVVGGIASVTYADSNGSWAGQNGFTQVDKYEYQGEVPVGELADVHEEQRDLTFNRWRDRTFGEAR</sequence>
<proteinExistence type="predicted"/>
<keyword evidence="2" id="KW-1185">Reference proteome</keyword>
<dbReference type="AlphaFoldDB" id="A0A2S6GS26"/>
<organism evidence="1 2">
    <name type="scientific">Actinokineospora auranticolor</name>
    <dbReference type="NCBI Taxonomy" id="155976"/>
    <lineage>
        <taxon>Bacteria</taxon>
        <taxon>Bacillati</taxon>
        <taxon>Actinomycetota</taxon>
        <taxon>Actinomycetes</taxon>
        <taxon>Pseudonocardiales</taxon>
        <taxon>Pseudonocardiaceae</taxon>
        <taxon>Actinokineospora</taxon>
    </lineage>
</organism>
<comment type="caution">
    <text evidence="1">The sequence shown here is derived from an EMBL/GenBank/DDBJ whole genome shotgun (WGS) entry which is preliminary data.</text>
</comment>
<reference evidence="1 2" key="1">
    <citation type="submission" date="2018-02" db="EMBL/GenBank/DDBJ databases">
        <title>Genomic Encyclopedia of Archaeal and Bacterial Type Strains, Phase II (KMG-II): from individual species to whole genera.</title>
        <authorList>
            <person name="Goeker M."/>
        </authorList>
    </citation>
    <scope>NUCLEOTIDE SEQUENCE [LARGE SCALE GENOMIC DNA]</scope>
    <source>
        <strain evidence="1 2">YU 961-1</strain>
    </source>
</reference>